<reference evidence="6 7" key="1">
    <citation type="submission" date="2023-05" db="EMBL/GenBank/DDBJ databases">
        <title>Actinoplanes sp. NEAU-A12 genome sequencing.</title>
        <authorList>
            <person name="Wang Z.-S."/>
        </authorList>
    </citation>
    <scope>NUCLEOTIDE SEQUENCE [LARGE SCALE GENOMIC DNA]</scope>
    <source>
        <strain evidence="6 7">NEAU-A12</strain>
    </source>
</reference>
<keyword evidence="1" id="KW-0808">Transferase</keyword>
<dbReference type="InterPro" id="IPR029016">
    <property type="entry name" value="GAF-like_dom_sf"/>
</dbReference>
<dbReference type="InterPro" id="IPR011006">
    <property type="entry name" value="CheY-like_superfamily"/>
</dbReference>
<keyword evidence="7" id="KW-1185">Reference proteome</keyword>
<keyword evidence="2" id="KW-0418">Kinase</keyword>
<feature type="domain" description="ANTAR" evidence="5">
    <location>
        <begin position="189"/>
        <end position="250"/>
    </location>
</feature>
<dbReference type="SMART" id="SM01012">
    <property type="entry name" value="ANTAR"/>
    <property type="match status" value="1"/>
</dbReference>
<dbReference type="Gene3D" id="1.10.10.10">
    <property type="entry name" value="Winged helix-like DNA-binding domain superfamily/Winged helix DNA-binding domain"/>
    <property type="match status" value="1"/>
</dbReference>
<evidence type="ECO:0000259" key="5">
    <source>
        <dbReference type="PROSITE" id="PS50921"/>
    </source>
</evidence>
<gene>
    <name evidence="6" type="ORF">QLQ12_41675</name>
</gene>
<keyword evidence="3" id="KW-0805">Transcription regulation</keyword>
<name>A0ABT6WZG5_9ACTN</name>
<evidence type="ECO:0000313" key="6">
    <source>
        <dbReference type="EMBL" id="MDI6105114.1"/>
    </source>
</evidence>
<evidence type="ECO:0000256" key="2">
    <source>
        <dbReference type="ARBA" id="ARBA00022777"/>
    </source>
</evidence>
<keyword evidence="4" id="KW-0804">Transcription</keyword>
<dbReference type="SMART" id="SM00065">
    <property type="entry name" value="GAF"/>
    <property type="match status" value="1"/>
</dbReference>
<evidence type="ECO:0000256" key="4">
    <source>
        <dbReference type="ARBA" id="ARBA00023163"/>
    </source>
</evidence>
<dbReference type="Proteomes" id="UP001241758">
    <property type="component" value="Unassembled WGS sequence"/>
</dbReference>
<dbReference type="InterPro" id="IPR005561">
    <property type="entry name" value="ANTAR"/>
</dbReference>
<dbReference type="PIRSF" id="PIRSF036625">
    <property type="entry name" value="GAF_ANTAR"/>
    <property type="match status" value="1"/>
</dbReference>
<protein>
    <submittedName>
        <fullName evidence="6">GAF and ANTAR domain-containing protein</fullName>
    </submittedName>
</protein>
<proteinExistence type="predicted"/>
<accession>A0ABT6WZG5</accession>
<dbReference type="InterPro" id="IPR036388">
    <property type="entry name" value="WH-like_DNA-bd_sf"/>
</dbReference>
<dbReference type="SUPFAM" id="SSF55781">
    <property type="entry name" value="GAF domain-like"/>
    <property type="match status" value="1"/>
</dbReference>
<dbReference type="RefSeq" id="WP_282766579.1">
    <property type="nucleotide sequence ID" value="NZ_JASCTH010000040.1"/>
</dbReference>
<dbReference type="Gene3D" id="3.30.450.40">
    <property type="match status" value="1"/>
</dbReference>
<dbReference type="Pfam" id="PF13185">
    <property type="entry name" value="GAF_2"/>
    <property type="match status" value="1"/>
</dbReference>
<dbReference type="InterPro" id="IPR012074">
    <property type="entry name" value="GAF_ANTAR"/>
</dbReference>
<evidence type="ECO:0000256" key="3">
    <source>
        <dbReference type="ARBA" id="ARBA00023015"/>
    </source>
</evidence>
<evidence type="ECO:0000256" key="1">
    <source>
        <dbReference type="ARBA" id="ARBA00022679"/>
    </source>
</evidence>
<sequence length="267" mass="28794">MSFVIRRSLVTCRVTWVPGDRLAYSMTGSSTDPSWLAEFQQLLIDTEDLQDFLTEVTVRVGRAMPGVSCGLTVRGDGIQQTVAGSDDYARGIDAIQYAHQEGPCLAASDTGEIHTIGDLNEEARWPRFTPVAGARGLGSVLSLPVGVGETIGALNLYARVPRFFDAGRREQAVAFAGTVTGAITLAVRMAREQRLNRDLHRTLQTRSVINQAIGVLMAQHRCNAEQAFAMLSRASQQRNVKVRVIAARIVTSVSGGPPTDAPFGPQA</sequence>
<dbReference type="EMBL" id="JASCTH010000040">
    <property type="protein sequence ID" value="MDI6105114.1"/>
    <property type="molecule type" value="Genomic_DNA"/>
</dbReference>
<dbReference type="SUPFAM" id="SSF52172">
    <property type="entry name" value="CheY-like"/>
    <property type="match status" value="1"/>
</dbReference>
<dbReference type="Pfam" id="PF03861">
    <property type="entry name" value="ANTAR"/>
    <property type="match status" value="1"/>
</dbReference>
<organism evidence="6 7">
    <name type="scientific">Actinoplanes sandaracinus</name>
    <dbReference type="NCBI Taxonomy" id="3045177"/>
    <lineage>
        <taxon>Bacteria</taxon>
        <taxon>Bacillati</taxon>
        <taxon>Actinomycetota</taxon>
        <taxon>Actinomycetes</taxon>
        <taxon>Micromonosporales</taxon>
        <taxon>Micromonosporaceae</taxon>
        <taxon>Actinoplanes</taxon>
    </lineage>
</organism>
<dbReference type="PROSITE" id="PS50921">
    <property type="entry name" value="ANTAR"/>
    <property type="match status" value="1"/>
</dbReference>
<dbReference type="InterPro" id="IPR003018">
    <property type="entry name" value="GAF"/>
</dbReference>
<evidence type="ECO:0000313" key="7">
    <source>
        <dbReference type="Proteomes" id="UP001241758"/>
    </source>
</evidence>
<comment type="caution">
    <text evidence="6">The sequence shown here is derived from an EMBL/GenBank/DDBJ whole genome shotgun (WGS) entry which is preliminary data.</text>
</comment>